<dbReference type="RefSeq" id="WP_201426845.1">
    <property type="nucleotide sequence ID" value="NZ_JAEQMG010000040.1"/>
</dbReference>
<protein>
    <submittedName>
        <fullName evidence="2">Methyltransferase domain-containing protein</fullName>
    </submittedName>
</protein>
<name>A0A934U2C5_9FIRM</name>
<dbReference type="Proteomes" id="UP000633365">
    <property type="component" value="Unassembled WGS sequence"/>
</dbReference>
<gene>
    <name evidence="2" type="ORF">JKK62_02545</name>
</gene>
<organism evidence="2 3">
    <name type="scientific">Ruminococcus difficilis</name>
    <dbReference type="NCBI Taxonomy" id="2763069"/>
    <lineage>
        <taxon>Bacteria</taxon>
        <taxon>Bacillati</taxon>
        <taxon>Bacillota</taxon>
        <taxon>Clostridia</taxon>
        <taxon>Eubacteriales</taxon>
        <taxon>Oscillospiraceae</taxon>
        <taxon>Ruminococcus</taxon>
    </lineage>
</organism>
<accession>A0A934U2C5</accession>
<dbReference type="EMBL" id="JAEQMG010000040">
    <property type="protein sequence ID" value="MBK6087537.1"/>
    <property type="molecule type" value="Genomic_DNA"/>
</dbReference>
<proteinExistence type="predicted"/>
<dbReference type="PANTHER" id="PTHR43861">
    <property type="entry name" value="TRANS-ACONITATE 2-METHYLTRANSFERASE-RELATED"/>
    <property type="match status" value="1"/>
</dbReference>
<feature type="domain" description="Methyltransferase type 11" evidence="1">
    <location>
        <begin position="41"/>
        <end position="139"/>
    </location>
</feature>
<reference evidence="2" key="1">
    <citation type="submission" date="2021-01" db="EMBL/GenBank/DDBJ databases">
        <title>Genome public.</title>
        <authorList>
            <person name="Liu C."/>
            <person name="Sun Q."/>
        </authorList>
    </citation>
    <scope>NUCLEOTIDE SEQUENCE</scope>
    <source>
        <strain evidence="2">M6</strain>
    </source>
</reference>
<dbReference type="Pfam" id="PF08241">
    <property type="entry name" value="Methyltransf_11"/>
    <property type="match status" value="1"/>
</dbReference>
<evidence type="ECO:0000313" key="3">
    <source>
        <dbReference type="Proteomes" id="UP000633365"/>
    </source>
</evidence>
<keyword evidence="3" id="KW-1185">Reference proteome</keyword>
<dbReference type="InterPro" id="IPR013216">
    <property type="entry name" value="Methyltransf_11"/>
</dbReference>
<dbReference type="CDD" id="cd02440">
    <property type="entry name" value="AdoMet_MTases"/>
    <property type="match status" value="1"/>
</dbReference>
<dbReference type="GO" id="GO:0008757">
    <property type="term" value="F:S-adenosylmethionine-dependent methyltransferase activity"/>
    <property type="evidence" value="ECO:0007669"/>
    <property type="project" value="InterPro"/>
</dbReference>
<dbReference type="Gene3D" id="3.40.50.150">
    <property type="entry name" value="Vaccinia Virus protein VP39"/>
    <property type="match status" value="1"/>
</dbReference>
<dbReference type="SUPFAM" id="SSF53335">
    <property type="entry name" value="S-adenosyl-L-methionine-dependent methyltransferases"/>
    <property type="match status" value="1"/>
</dbReference>
<dbReference type="GO" id="GO:0032259">
    <property type="term" value="P:methylation"/>
    <property type="evidence" value="ECO:0007669"/>
    <property type="project" value="UniProtKB-KW"/>
</dbReference>
<evidence type="ECO:0000313" key="2">
    <source>
        <dbReference type="EMBL" id="MBK6087537.1"/>
    </source>
</evidence>
<dbReference type="AlphaFoldDB" id="A0A934U2C5"/>
<keyword evidence="2" id="KW-0489">Methyltransferase</keyword>
<keyword evidence="2" id="KW-0808">Transferase</keyword>
<sequence length="237" mass="27567">MKKADAYKMYFNKDYLMGPNSVRLLEEMLEKYPLEKGMRVLDLGCGKGLTSLFLVKEADVNVFANDLWISATENHTRFNEWQISDKVIPIHADANDLPFAESYFDAVVSIDSFHYFAAQPHFFEQKILPLLKPEGVAIIAMPGLKEEIHGKEPEVILEWLDGEESEYSLYHCRDWWLKQIGQSDDFKVLMDFDLESFDEAWQDWFLSRHELALHDEEFFKKGIGKYLSTVGLVIQKV</sequence>
<dbReference type="InterPro" id="IPR029063">
    <property type="entry name" value="SAM-dependent_MTases_sf"/>
</dbReference>
<evidence type="ECO:0000259" key="1">
    <source>
        <dbReference type="Pfam" id="PF08241"/>
    </source>
</evidence>
<comment type="caution">
    <text evidence="2">The sequence shown here is derived from an EMBL/GenBank/DDBJ whole genome shotgun (WGS) entry which is preliminary data.</text>
</comment>